<gene>
    <name evidence="2" type="ORF">HOC_20323</name>
</gene>
<comment type="caution">
    <text evidence="2">The sequence shown here is derived from an EMBL/GenBank/DDBJ whole genome shotgun (WGS) entry which is preliminary data.</text>
</comment>
<proteinExistence type="predicted"/>
<name>A0A059G109_9PROT</name>
<evidence type="ECO:0000313" key="3">
    <source>
        <dbReference type="Proteomes" id="UP000024942"/>
    </source>
</evidence>
<protein>
    <submittedName>
        <fullName evidence="2">Conjugal transfer protein Trbe</fullName>
    </submittedName>
</protein>
<accession>A0A059G109</accession>
<evidence type="ECO:0000313" key="2">
    <source>
        <dbReference type="EMBL" id="KCZ98282.1"/>
    </source>
</evidence>
<organism evidence="2 3">
    <name type="scientific">Hyphomonas oceanitis SCH89</name>
    <dbReference type="NCBI Taxonomy" id="1280953"/>
    <lineage>
        <taxon>Bacteria</taxon>
        <taxon>Pseudomonadati</taxon>
        <taxon>Pseudomonadota</taxon>
        <taxon>Alphaproteobacteria</taxon>
        <taxon>Hyphomonadales</taxon>
        <taxon>Hyphomonadaceae</taxon>
        <taxon>Hyphomonas</taxon>
    </lineage>
</organism>
<sequence length="36" mass="3784">LIEKGLPWAANLLARWPGQDPGAHEPLAPSHAVAAE</sequence>
<evidence type="ECO:0000256" key="1">
    <source>
        <dbReference type="SAM" id="MobiDB-lite"/>
    </source>
</evidence>
<dbReference type="EMBL" id="ARYL01000089">
    <property type="protein sequence ID" value="KCZ98282.1"/>
    <property type="molecule type" value="Genomic_DNA"/>
</dbReference>
<feature type="region of interest" description="Disordered" evidence="1">
    <location>
        <begin position="17"/>
        <end position="36"/>
    </location>
</feature>
<dbReference type="Proteomes" id="UP000024942">
    <property type="component" value="Unassembled WGS sequence"/>
</dbReference>
<feature type="non-terminal residue" evidence="2">
    <location>
        <position position="1"/>
    </location>
</feature>
<keyword evidence="3" id="KW-1185">Reference proteome</keyword>
<dbReference type="AlphaFoldDB" id="A0A059G109"/>
<reference evidence="2 3" key="1">
    <citation type="journal article" date="2014" name="Antonie Van Leeuwenhoek">
        <title>Hyphomonas beringensis sp. nov. and Hyphomonas chukchiensis sp. nov., isolated from surface seawater of the Bering Sea and Chukchi Sea.</title>
        <authorList>
            <person name="Li C."/>
            <person name="Lai Q."/>
            <person name="Li G."/>
            <person name="Dong C."/>
            <person name="Wang J."/>
            <person name="Liao Y."/>
            <person name="Shao Z."/>
        </authorList>
    </citation>
    <scope>NUCLEOTIDE SEQUENCE [LARGE SCALE GENOMIC DNA]</scope>
    <source>
        <strain evidence="2 3">SCH89</strain>
    </source>
</reference>